<dbReference type="EMBL" id="DXCQ01000028">
    <property type="protein sequence ID" value="HIY96610.1"/>
    <property type="molecule type" value="Genomic_DNA"/>
</dbReference>
<dbReference type="NCBIfam" id="NF040521">
    <property type="entry name" value="C45_proenzyme"/>
    <property type="match status" value="1"/>
</dbReference>
<dbReference type="InterPro" id="IPR005079">
    <property type="entry name" value="Peptidase_C45_hydrolase"/>
</dbReference>
<proteinExistence type="predicted"/>
<accession>A0A9D1ZVL5</accession>
<dbReference type="Pfam" id="PF03417">
    <property type="entry name" value="AAT"/>
    <property type="match status" value="1"/>
</dbReference>
<dbReference type="PANTHER" id="PTHR34180:SF1">
    <property type="entry name" value="BETA-ALANYL-DOPAMINE_CARCININE HYDROLASE"/>
    <property type="match status" value="1"/>
</dbReference>
<dbReference type="Proteomes" id="UP000886750">
    <property type="component" value="Unassembled WGS sequence"/>
</dbReference>
<reference evidence="2" key="1">
    <citation type="journal article" date="2021" name="PeerJ">
        <title>Extensive microbial diversity within the chicken gut microbiome revealed by metagenomics and culture.</title>
        <authorList>
            <person name="Gilroy R."/>
            <person name="Ravi A."/>
            <person name="Getino M."/>
            <person name="Pursley I."/>
            <person name="Horton D.L."/>
            <person name="Alikhan N.F."/>
            <person name="Baker D."/>
            <person name="Gharbi K."/>
            <person name="Hall N."/>
            <person name="Watson M."/>
            <person name="Adriaenssens E.M."/>
            <person name="Foster-Nyarko E."/>
            <person name="Jarju S."/>
            <person name="Secka A."/>
            <person name="Antonio M."/>
            <person name="Oren A."/>
            <person name="Chaudhuri R.R."/>
            <person name="La Ragione R."/>
            <person name="Hildebrand F."/>
            <person name="Pallen M.J."/>
        </authorList>
    </citation>
    <scope>NUCLEOTIDE SEQUENCE</scope>
    <source>
        <strain evidence="2">1345</strain>
    </source>
</reference>
<dbReference type="Gene3D" id="3.60.60.10">
    <property type="entry name" value="Penicillin V Acylase, Chain A"/>
    <property type="match status" value="1"/>
</dbReference>
<dbReference type="InterPro" id="IPR047794">
    <property type="entry name" value="C45_proenzyme-like"/>
</dbReference>
<reference evidence="2" key="2">
    <citation type="submission" date="2021-04" db="EMBL/GenBank/DDBJ databases">
        <authorList>
            <person name="Gilroy R."/>
        </authorList>
    </citation>
    <scope>NUCLEOTIDE SEQUENCE</scope>
    <source>
        <strain evidence="2">1345</strain>
    </source>
</reference>
<evidence type="ECO:0000313" key="2">
    <source>
        <dbReference type="EMBL" id="HIY96610.1"/>
    </source>
</evidence>
<sequence>MYHMRLRGSHAEIGKKIGRALRMSGKDFYALTKLDDFQKMHGQNSEQILYSYFPEIREEIYGAAQELNFPEDRLACWLLTMGCCYDIRGCTAFAFRRGKNVYYGRNNDLPPFLKKASCSALYLPADGGNRFLLNTSSFINGEEGINEHGFACAMTFVPPNTAEICPGLNSVFIVRYLLERAKNAENALSLLLKLPVASACNILLADSSGAIFACECSPQKCILLNNNSDYVYITNNFQCAEMEKYSAHGGDIFRSRERLQTCASAFQKYQSDCGSPFEFTENLLSGKYGFLCQYSKAENFDTIWASIFDLSGCEIWRAEGNPSKTKFRKDERAKLLFR</sequence>
<evidence type="ECO:0000259" key="1">
    <source>
        <dbReference type="Pfam" id="PF03417"/>
    </source>
</evidence>
<evidence type="ECO:0000313" key="3">
    <source>
        <dbReference type="Proteomes" id="UP000886750"/>
    </source>
</evidence>
<protein>
    <recommendedName>
        <fullName evidence="1">Peptidase C45 hydrolase domain-containing protein</fullName>
    </recommendedName>
</protein>
<dbReference type="InterPro" id="IPR047801">
    <property type="entry name" value="Peptidase_C45"/>
</dbReference>
<name>A0A9D1ZVL5_9FIRM</name>
<feature type="domain" description="Peptidase C45 hydrolase" evidence="1">
    <location>
        <begin position="97"/>
        <end position="323"/>
    </location>
</feature>
<comment type="caution">
    <text evidence="2">The sequence shown here is derived from an EMBL/GenBank/DDBJ whole genome shotgun (WGS) entry which is preliminary data.</text>
</comment>
<gene>
    <name evidence="2" type="ORF">H9729_02880</name>
</gene>
<organism evidence="2 3">
    <name type="scientific">Candidatus Borkfalkia excrementigallinarum</name>
    <dbReference type="NCBI Taxonomy" id="2838506"/>
    <lineage>
        <taxon>Bacteria</taxon>
        <taxon>Bacillati</taxon>
        <taxon>Bacillota</taxon>
        <taxon>Clostridia</taxon>
        <taxon>Christensenellales</taxon>
        <taxon>Christensenellaceae</taxon>
        <taxon>Candidatus Borkfalkia</taxon>
    </lineage>
</organism>
<dbReference type="AlphaFoldDB" id="A0A9D1ZVL5"/>
<dbReference type="PANTHER" id="PTHR34180">
    <property type="entry name" value="PEPTIDASE C45"/>
    <property type="match status" value="1"/>
</dbReference>